<evidence type="ECO:0000256" key="1">
    <source>
        <dbReference type="SAM" id="MobiDB-lite"/>
    </source>
</evidence>
<proteinExistence type="predicted"/>
<reference evidence="3" key="1">
    <citation type="submission" date="2017-09" db="EMBL/GenBank/DDBJ databases">
        <title>Depth-based differentiation of microbial function through sediment-hosted aquifers and enrichment of novel symbionts in the deep terrestrial subsurface.</title>
        <authorList>
            <person name="Probst A.J."/>
            <person name="Ladd B."/>
            <person name="Jarett J.K."/>
            <person name="Geller-Mcgrath D.E."/>
            <person name="Sieber C.M.K."/>
            <person name="Emerson J.B."/>
            <person name="Anantharaman K."/>
            <person name="Thomas B.C."/>
            <person name="Malmstrom R."/>
            <person name="Stieglmeier M."/>
            <person name="Klingl A."/>
            <person name="Woyke T."/>
            <person name="Ryan C.M."/>
            <person name="Banfield J.F."/>
        </authorList>
    </citation>
    <scope>NUCLEOTIDE SEQUENCE [LARGE SCALE GENOMIC DNA]</scope>
</reference>
<comment type="caution">
    <text evidence="2">The sequence shown here is derived from an EMBL/GenBank/DDBJ whole genome shotgun (WGS) entry which is preliminary data.</text>
</comment>
<accession>A0A2M7XLR1</accession>
<evidence type="ECO:0000313" key="3">
    <source>
        <dbReference type="Proteomes" id="UP000230062"/>
    </source>
</evidence>
<dbReference type="EMBL" id="PFWP01000034">
    <property type="protein sequence ID" value="PJA49725.1"/>
    <property type="molecule type" value="Genomic_DNA"/>
</dbReference>
<name>A0A2M7XLR1_9BACT</name>
<dbReference type="Proteomes" id="UP000230062">
    <property type="component" value="Unassembled WGS sequence"/>
</dbReference>
<sequence length="62" mass="7028">MATEGDLTGLSFQEKLRGERQPSPYRKPTQVDWTRSLRRTGEGSLRNSAKNLDVTFGDVLPY</sequence>
<protein>
    <submittedName>
        <fullName evidence="2">Uncharacterized protein</fullName>
    </submittedName>
</protein>
<organism evidence="2 3">
    <name type="scientific">Candidatus Shapirobacteria bacterium CG_4_9_14_3_um_filter_39_13</name>
    <dbReference type="NCBI Taxonomy" id="1974479"/>
    <lineage>
        <taxon>Bacteria</taxon>
        <taxon>Candidatus Shapironibacteriota</taxon>
    </lineage>
</organism>
<gene>
    <name evidence="2" type="ORF">CO169_01300</name>
</gene>
<evidence type="ECO:0000313" key="2">
    <source>
        <dbReference type="EMBL" id="PJA49725.1"/>
    </source>
</evidence>
<feature type="region of interest" description="Disordered" evidence="1">
    <location>
        <begin position="1"/>
        <end position="30"/>
    </location>
</feature>
<dbReference type="AlphaFoldDB" id="A0A2M7XLR1"/>